<reference evidence="14" key="1">
    <citation type="submission" date="2015-03" db="EMBL/GenBank/DDBJ databases">
        <authorList>
            <consortium name="Pathogen Informatics"/>
        </authorList>
    </citation>
    <scope>NUCLEOTIDE SEQUENCE [LARGE SCALE GENOMIC DNA]</scope>
    <source>
        <strain evidence="14">R148</strain>
    </source>
</reference>
<evidence type="ECO:0000256" key="10">
    <source>
        <dbReference type="RuleBase" id="RU003884"/>
    </source>
</evidence>
<dbReference type="GO" id="GO:0009297">
    <property type="term" value="P:pilus assembly"/>
    <property type="evidence" value="ECO:0007669"/>
    <property type="project" value="InterPro"/>
</dbReference>
<dbReference type="Pfam" id="PF13954">
    <property type="entry name" value="PapC_N"/>
    <property type="match status" value="1"/>
</dbReference>
<evidence type="ECO:0000259" key="12">
    <source>
        <dbReference type="Pfam" id="PF13954"/>
    </source>
</evidence>
<evidence type="ECO:0000256" key="7">
    <source>
        <dbReference type="ARBA" id="ARBA00022729"/>
    </source>
</evidence>
<evidence type="ECO:0000256" key="2">
    <source>
        <dbReference type="ARBA" id="ARBA00008064"/>
    </source>
</evidence>
<dbReference type="PANTHER" id="PTHR30451:SF21">
    <property type="entry name" value="FIMBRIAL USHER DOMAIN-CONTAINING PROTEIN YDET-RELATED"/>
    <property type="match status" value="1"/>
</dbReference>
<dbReference type="InterPro" id="IPR043142">
    <property type="entry name" value="PapC-like_C_sf"/>
</dbReference>
<keyword evidence="6 10" id="KW-0812">Transmembrane</keyword>
<keyword evidence="7" id="KW-0732">Signal</keyword>
<evidence type="ECO:0000313" key="13">
    <source>
        <dbReference type="EMBL" id="CRY55227.1"/>
    </source>
</evidence>
<evidence type="ECO:0000256" key="8">
    <source>
        <dbReference type="ARBA" id="ARBA00023136"/>
    </source>
</evidence>
<keyword evidence="3 10" id="KW-0813">Transport</keyword>
<evidence type="ECO:0000313" key="14">
    <source>
        <dbReference type="Proteomes" id="UP000043316"/>
    </source>
</evidence>
<dbReference type="InterPro" id="IPR037224">
    <property type="entry name" value="PapC_N_sf"/>
</dbReference>
<evidence type="ECO:0000259" key="11">
    <source>
        <dbReference type="Pfam" id="PF13953"/>
    </source>
</evidence>
<dbReference type="Proteomes" id="UP000043316">
    <property type="component" value="Unassembled WGS sequence"/>
</dbReference>
<evidence type="ECO:0000256" key="3">
    <source>
        <dbReference type="ARBA" id="ARBA00022448"/>
    </source>
</evidence>
<dbReference type="Gene3D" id="2.60.40.2610">
    <property type="entry name" value="Outer membrane usher protein FimD, plug domain"/>
    <property type="match status" value="1"/>
</dbReference>
<gene>
    <name evidence="13" type="primary">fimD_4</name>
    <name evidence="13" type="ORF">ERS008476_02209</name>
</gene>
<accession>A0A0H5LWD0</accession>
<keyword evidence="4" id="KW-1134">Transmembrane beta strand</keyword>
<keyword evidence="5 10" id="KW-1029">Fimbrium biogenesis</keyword>
<dbReference type="GO" id="GO:0015473">
    <property type="term" value="F:fimbrial usher porin activity"/>
    <property type="evidence" value="ECO:0007669"/>
    <property type="project" value="InterPro"/>
</dbReference>
<evidence type="ECO:0000256" key="1">
    <source>
        <dbReference type="ARBA" id="ARBA00004571"/>
    </source>
</evidence>
<comment type="similarity">
    <text evidence="2 10">Belongs to the fimbrial export usher family.</text>
</comment>
<dbReference type="InterPro" id="IPR042186">
    <property type="entry name" value="FimD_plug_dom"/>
</dbReference>
<dbReference type="PROSITE" id="PS01151">
    <property type="entry name" value="FIMBRIAL_USHER"/>
    <property type="match status" value="1"/>
</dbReference>
<dbReference type="Gene3D" id="3.10.20.410">
    <property type="match status" value="1"/>
</dbReference>
<dbReference type="InterPro" id="IPR025949">
    <property type="entry name" value="PapC-like_C"/>
</dbReference>
<dbReference type="SUPFAM" id="SSF141729">
    <property type="entry name" value="FimD N-terminal domain-like"/>
    <property type="match status" value="1"/>
</dbReference>
<dbReference type="Pfam" id="PF13953">
    <property type="entry name" value="PapC_C"/>
    <property type="match status" value="1"/>
</dbReference>
<dbReference type="FunFam" id="2.60.40.2610:FF:000001">
    <property type="entry name" value="Outer membrane fimbrial usher protein"/>
    <property type="match status" value="1"/>
</dbReference>
<dbReference type="FunFam" id="2.60.40.3110:FF:000001">
    <property type="entry name" value="Putative fimbrial outer membrane usher"/>
    <property type="match status" value="1"/>
</dbReference>
<evidence type="ECO:0000256" key="5">
    <source>
        <dbReference type="ARBA" id="ARBA00022558"/>
    </source>
</evidence>
<dbReference type="Pfam" id="PF00577">
    <property type="entry name" value="Usher"/>
    <property type="match status" value="1"/>
</dbReference>
<dbReference type="InterPro" id="IPR000015">
    <property type="entry name" value="Fimb_usher"/>
</dbReference>
<name>A0A0H5LWD0_YERIN</name>
<dbReference type="InterPro" id="IPR025885">
    <property type="entry name" value="PapC_N"/>
</dbReference>
<dbReference type="GO" id="GO:0009279">
    <property type="term" value="C:cell outer membrane"/>
    <property type="evidence" value="ECO:0007669"/>
    <property type="project" value="UniProtKB-SubCell"/>
</dbReference>
<proteinExistence type="inferred from homology"/>
<dbReference type="PANTHER" id="PTHR30451">
    <property type="entry name" value="OUTER MEMBRANE USHER PROTEIN"/>
    <property type="match status" value="1"/>
</dbReference>
<dbReference type="Gene3D" id="2.60.40.2070">
    <property type="match status" value="1"/>
</dbReference>
<evidence type="ECO:0000256" key="6">
    <source>
        <dbReference type="ARBA" id="ARBA00022692"/>
    </source>
</evidence>
<dbReference type="RefSeq" id="WP_053009578.1">
    <property type="nucleotide sequence ID" value="NZ_CWJI01000004.1"/>
</dbReference>
<sequence>MKRHVNGIKISPIFTGAILLTSVLPAWGRDYFDAGLLMLDQEQSEKVDLTQFEAADQVPEGVYLVTIFINQIEHGEQTITFQKGSRNKVEPLLTPALLNELGVNTSALPTFSNLPVDKRVEDLPALIPHAQVQFSLAKLRLDISIPQVAMQPNSSNQVDPSLWNQGIPAFLLNYNLNGSRSRRSSQSDLGTSEQTSLFANLRAGLNFDAWRLRSLITHSRNTTNGDNRAGESTQDTQFINSYLQRDIQPWHSEILAGESSSGGDVFDSIPFRGVKLNSTEEMLPNNLRGFAPVISGVAQSNARVTVRQNGNIVYQTYVAPGPFTLNDLGQSGSSGDLTVTITEADGSVRTQTVAYSTLPVMLRPGAFKYELTGGKYNGSTTVGSQESTFGLGTLVYGLPYNLTLYGGGLVADDYFSSVVGSGLSLGNFGALSADITQSNAKLKDVDDRQKGESYRLRYAKNIASTGTSIDVATMRYSTRNYYSFSDVNSNGYQLRDDQLPWSQDRKRNSYQLRLSQNMGDFGSLYISGMRDNYWDNGKVNNNLTAGYSNSYHGVTYGMNYSIDRIKGDNSWPENRQLSMNVQVPLSLLSGSSLANRSFASYQMTNNNQGSVQNQAGINGTSMDDRLSYNVTQGWSNDGSSDMGSVNTGYRGSKGMANMGYSYGSGYRAGNMNASGGVVAHADGVTLSQPLGDTVALVSAPGARGSKLMSGNNQVDSRGYAVVPYLSNYQRNNISLDPATLPEGVDITQSSQNLYPTKGAVVKANFATRVGYQVLVTLSKSSGLIPFGAVVSVEGSAGEEPNTSIVGDAGQVYLSGLPESGRLKVKWGGDTSQQCNVAFSLANTPAPSEANPIRHLPLRCEV</sequence>
<keyword evidence="9 10" id="KW-0998">Cell outer membrane</keyword>
<comment type="subcellular location">
    <subcellularLocation>
        <location evidence="1 10">Cell outer membrane</location>
        <topology evidence="1 10">Multi-pass membrane protein</topology>
    </subcellularLocation>
</comment>
<dbReference type="EMBL" id="CWJI01000004">
    <property type="protein sequence ID" value="CRY55227.1"/>
    <property type="molecule type" value="Genomic_DNA"/>
</dbReference>
<feature type="domain" description="PapC N-terminal" evidence="12">
    <location>
        <begin position="31"/>
        <end position="178"/>
    </location>
</feature>
<protein>
    <submittedName>
        <fullName evidence="13">Outer membrane usher protein</fullName>
    </submittedName>
</protein>
<evidence type="ECO:0000256" key="4">
    <source>
        <dbReference type="ARBA" id="ARBA00022452"/>
    </source>
</evidence>
<organism evidence="13 14">
    <name type="scientific">Yersinia intermedia</name>
    <dbReference type="NCBI Taxonomy" id="631"/>
    <lineage>
        <taxon>Bacteria</taxon>
        <taxon>Pseudomonadati</taxon>
        <taxon>Pseudomonadota</taxon>
        <taxon>Gammaproteobacteria</taxon>
        <taxon>Enterobacterales</taxon>
        <taxon>Yersiniaceae</taxon>
        <taxon>Yersinia</taxon>
    </lineage>
</organism>
<dbReference type="Gene3D" id="2.60.40.3110">
    <property type="match status" value="1"/>
</dbReference>
<dbReference type="AlphaFoldDB" id="A0A0H5LWD0"/>
<evidence type="ECO:0000256" key="9">
    <source>
        <dbReference type="ARBA" id="ARBA00023237"/>
    </source>
</evidence>
<dbReference type="InterPro" id="IPR018030">
    <property type="entry name" value="Fimbrial_membr_usher_CS"/>
</dbReference>
<feature type="domain" description="PapC-like C-terminal" evidence="11">
    <location>
        <begin position="774"/>
        <end position="840"/>
    </location>
</feature>
<keyword evidence="8 10" id="KW-0472">Membrane</keyword>